<evidence type="ECO:0000259" key="4">
    <source>
        <dbReference type="PROSITE" id="PS50237"/>
    </source>
</evidence>
<dbReference type="Gene3D" id="3.30.2410.10">
    <property type="entry name" value="Hect, E3 ligase catalytic domain"/>
    <property type="match status" value="1"/>
</dbReference>
<dbReference type="Proteomes" id="UP000472271">
    <property type="component" value="Chromosome 17"/>
</dbReference>
<dbReference type="Gene3D" id="3.30.2160.10">
    <property type="entry name" value="Hect, E3 ligase catalytic domain"/>
    <property type="match status" value="1"/>
</dbReference>
<reference evidence="5" key="3">
    <citation type="submission" date="2025-09" db="UniProtKB">
        <authorList>
            <consortium name="Ensembl"/>
        </authorList>
    </citation>
    <scope>IDENTIFICATION</scope>
</reference>
<dbReference type="InterPro" id="IPR000569">
    <property type="entry name" value="HECT_dom"/>
</dbReference>
<dbReference type="AlphaFoldDB" id="A0A673BLC7"/>
<feature type="active site" description="Glycyl thioester intermediate" evidence="3">
    <location>
        <position position="469"/>
    </location>
</feature>
<evidence type="ECO:0000256" key="3">
    <source>
        <dbReference type="PROSITE-ProRule" id="PRU00104"/>
    </source>
</evidence>
<accession>A0A673BLC7</accession>
<evidence type="ECO:0000256" key="2">
    <source>
        <dbReference type="ARBA" id="ARBA00022786"/>
    </source>
</evidence>
<reference evidence="5" key="2">
    <citation type="submission" date="2025-08" db="UniProtKB">
        <authorList>
            <consortium name="Ensembl"/>
        </authorList>
    </citation>
    <scope>IDENTIFICATION</scope>
</reference>
<dbReference type="InterPro" id="IPR042469">
    <property type="entry name" value="HECTD3"/>
</dbReference>
<proteinExistence type="predicted"/>
<dbReference type="Gene3D" id="3.90.1750.10">
    <property type="entry name" value="Hect, E3 ligase catalytic domains"/>
    <property type="match status" value="1"/>
</dbReference>
<feature type="domain" description="HECT" evidence="4">
    <location>
        <begin position="195"/>
        <end position="476"/>
    </location>
</feature>
<dbReference type="PANTHER" id="PTHR46654:SF1">
    <property type="entry name" value="E3 UBIQUITIN-PROTEIN LIGASE HECTD3"/>
    <property type="match status" value="1"/>
</dbReference>
<dbReference type="Ensembl" id="ENSSORT00005043685.1">
    <property type="protein sequence ID" value="ENSSORP00005042600.1"/>
    <property type="gene ID" value="ENSSORG00005019741.1"/>
</dbReference>
<keyword evidence="2 3" id="KW-0833">Ubl conjugation pathway</keyword>
<name>A0A673BLC7_9TELE</name>
<reference evidence="5" key="1">
    <citation type="submission" date="2019-06" db="EMBL/GenBank/DDBJ databases">
        <authorList>
            <consortium name="Wellcome Sanger Institute Data Sharing"/>
        </authorList>
    </citation>
    <scope>NUCLEOTIDE SEQUENCE [LARGE SCALE GENOMIC DNA]</scope>
</reference>
<dbReference type="PROSITE" id="PS50237">
    <property type="entry name" value="HECT"/>
    <property type="match status" value="1"/>
</dbReference>
<dbReference type="Pfam" id="PF00632">
    <property type="entry name" value="HECT"/>
    <property type="match status" value="1"/>
</dbReference>
<dbReference type="InterPro" id="IPR035983">
    <property type="entry name" value="Hect_E3_ubiquitin_ligase"/>
</dbReference>
<dbReference type="GO" id="GO:0004842">
    <property type="term" value="F:ubiquitin-protein transferase activity"/>
    <property type="evidence" value="ECO:0007669"/>
    <property type="project" value="InterPro"/>
</dbReference>
<dbReference type="GO" id="GO:0043161">
    <property type="term" value="P:proteasome-mediated ubiquitin-dependent protein catabolic process"/>
    <property type="evidence" value="ECO:0007669"/>
    <property type="project" value="TreeGrafter"/>
</dbReference>
<dbReference type="InParanoid" id="A0A673BLC7"/>
<protein>
    <recommendedName>
        <fullName evidence="4">HECT domain-containing protein</fullName>
    </recommendedName>
</protein>
<evidence type="ECO:0000313" key="6">
    <source>
        <dbReference type="Proteomes" id="UP000472271"/>
    </source>
</evidence>
<keyword evidence="1" id="KW-0808">Transferase</keyword>
<sequence length="504" mass="57635">MCFVLSQQPNWRSVCPRGLISHLPVIEIRIEECRDEGIDVRIRGLKIKSSCERDLGLNADVFQSSNLVRYPRLQGTPPDVLYRRALVIQRFICLLDSVLPHLVPAWDYSLGTFNHIKLSHPQCLKDSETSKPNFMPRLYINRRLAMEHRDNPSLDTSCKNAVFNQVYEGLKPSDKFEKTLDYRWPSRYDQWWECKFIAEGIIDQGGGFRDSLADMSEELCPSSAECPLPLPFFTRTSNEITTYPTRPVKSFTNRWIGQLMGAALRGKDFLVLALPGLVWKQLTGEAISWSKEFPAVDSVLVNLLDAMENMDQETFEFRFGEELVYTTLLSDGQMVELIPGGSNVAVRYEDRCEFIHLVQKARLERASVCVLQIAAMQAGLLKVVPQAVLDLLTWQDRKESGGDPEITVEALKRLTRYEDLEQSDVRVQYLWNRFLRFVTGRSRLPAPIYVFPDKQGSETTDALPQSSTCSSTLYLPTIQVCEEKLRYAAYNCVAIDTDMSPWEE</sequence>
<dbReference type="PANTHER" id="PTHR46654">
    <property type="entry name" value="E3 UBIQUITIN-PROTEIN LIGASE HECTD3"/>
    <property type="match status" value="1"/>
</dbReference>
<keyword evidence="6" id="KW-1185">Reference proteome</keyword>
<evidence type="ECO:0000313" key="5">
    <source>
        <dbReference type="Ensembl" id="ENSSORP00005042600.1"/>
    </source>
</evidence>
<evidence type="ECO:0000256" key="1">
    <source>
        <dbReference type="ARBA" id="ARBA00022679"/>
    </source>
</evidence>
<dbReference type="SMART" id="SM00119">
    <property type="entry name" value="HECTc"/>
    <property type="match status" value="1"/>
</dbReference>
<organism evidence="5 6">
    <name type="scientific">Sphaeramia orbicularis</name>
    <name type="common">orbiculate cardinalfish</name>
    <dbReference type="NCBI Taxonomy" id="375764"/>
    <lineage>
        <taxon>Eukaryota</taxon>
        <taxon>Metazoa</taxon>
        <taxon>Chordata</taxon>
        <taxon>Craniata</taxon>
        <taxon>Vertebrata</taxon>
        <taxon>Euteleostomi</taxon>
        <taxon>Actinopterygii</taxon>
        <taxon>Neopterygii</taxon>
        <taxon>Teleostei</taxon>
        <taxon>Neoteleostei</taxon>
        <taxon>Acanthomorphata</taxon>
        <taxon>Gobiaria</taxon>
        <taxon>Kurtiformes</taxon>
        <taxon>Apogonoidei</taxon>
        <taxon>Apogonidae</taxon>
        <taxon>Apogoninae</taxon>
        <taxon>Sphaeramia</taxon>
    </lineage>
</organism>
<dbReference type="SUPFAM" id="SSF56204">
    <property type="entry name" value="Hect, E3 ligase catalytic domain"/>
    <property type="match status" value="1"/>
</dbReference>